<gene>
    <name evidence="1" type="ORF">AVEN_211642_1</name>
</gene>
<evidence type="ECO:0000313" key="2">
    <source>
        <dbReference type="Proteomes" id="UP000499080"/>
    </source>
</evidence>
<evidence type="ECO:0000313" key="1">
    <source>
        <dbReference type="EMBL" id="GBM87491.1"/>
    </source>
</evidence>
<accession>A0A4Y2JB31</accession>
<dbReference type="EMBL" id="BGPR01003385">
    <property type="protein sequence ID" value="GBM87491.1"/>
    <property type="molecule type" value="Genomic_DNA"/>
</dbReference>
<proteinExistence type="predicted"/>
<keyword evidence="2" id="KW-1185">Reference proteome</keyword>
<protein>
    <submittedName>
        <fullName evidence="1">Uncharacterized protein</fullName>
    </submittedName>
</protein>
<dbReference type="Proteomes" id="UP000499080">
    <property type="component" value="Unassembled WGS sequence"/>
</dbReference>
<name>A0A4Y2JB31_ARAVE</name>
<reference evidence="1 2" key="1">
    <citation type="journal article" date="2019" name="Sci. Rep.">
        <title>Orb-weaving spider Araneus ventricosus genome elucidates the spidroin gene catalogue.</title>
        <authorList>
            <person name="Kono N."/>
            <person name="Nakamura H."/>
            <person name="Ohtoshi R."/>
            <person name="Moran D.A.P."/>
            <person name="Shinohara A."/>
            <person name="Yoshida Y."/>
            <person name="Fujiwara M."/>
            <person name="Mori M."/>
            <person name="Tomita M."/>
            <person name="Arakawa K."/>
        </authorList>
    </citation>
    <scope>NUCLEOTIDE SEQUENCE [LARGE SCALE GENOMIC DNA]</scope>
</reference>
<dbReference type="AlphaFoldDB" id="A0A4Y2JB31"/>
<sequence>MFESDVPIVLTSIQEEGECLMEQDRGCRPGDQISPTHSDESFFCVPCCGRSCIIVQEQNPSTQEPWSGPTAPSHFHLFLALKSALSGRQTKAVKNFLRSLGTDFYQDGFLKLILR</sequence>
<comment type="caution">
    <text evidence="1">The sequence shown here is derived from an EMBL/GenBank/DDBJ whole genome shotgun (WGS) entry which is preliminary data.</text>
</comment>
<dbReference type="OrthoDB" id="616263at2759"/>
<organism evidence="1 2">
    <name type="scientific">Araneus ventricosus</name>
    <name type="common">Orbweaver spider</name>
    <name type="synonym">Epeira ventricosa</name>
    <dbReference type="NCBI Taxonomy" id="182803"/>
    <lineage>
        <taxon>Eukaryota</taxon>
        <taxon>Metazoa</taxon>
        <taxon>Ecdysozoa</taxon>
        <taxon>Arthropoda</taxon>
        <taxon>Chelicerata</taxon>
        <taxon>Arachnida</taxon>
        <taxon>Araneae</taxon>
        <taxon>Araneomorphae</taxon>
        <taxon>Entelegynae</taxon>
        <taxon>Araneoidea</taxon>
        <taxon>Araneidae</taxon>
        <taxon>Araneus</taxon>
    </lineage>
</organism>